<dbReference type="Proteomes" id="UP001161099">
    <property type="component" value="Unassembled WGS sequence"/>
</dbReference>
<protein>
    <submittedName>
        <fullName evidence="1">Uncharacterized protein</fullName>
    </submittedName>
</protein>
<proteinExistence type="predicted"/>
<sequence length="221" mass="24186">TASTGLVQSDEYHYIDMGRNGLDRMSFYNYGAVFNFIDSQNGNVVARITSNGIDCNSATANKLKTARNIALSGAVSGSADFDGSGNVEIITVPNTSGLRVVEGSGYTITYDDYRRIAIIELTLWTNQSIIGQTISESHATNRYQIYSLPITLKKRLSVDIQLSEGGTTTSYYGEAGEWLRYAMQDGYRGCDAASKLFVWFKRWNGSDDQPVSASATIVGIF</sequence>
<name>A0AA42LBT6_ACIJO</name>
<organism evidence="1 2">
    <name type="scientific">Acinetobacter johnsonii</name>
    <dbReference type="NCBI Taxonomy" id="40214"/>
    <lineage>
        <taxon>Bacteria</taxon>
        <taxon>Pseudomonadati</taxon>
        <taxon>Pseudomonadota</taxon>
        <taxon>Gammaproteobacteria</taxon>
        <taxon>Moraxellales</taxon>
        <taxon>Moraxellaceae</taxon>
        <taxon>Acinetobacter</taxon>
    </lineage>
</organism>
<gene>
    <name evidence="1" type="ORF">N5D11_16350</name>
</gene>
<reference evidence="1" key="1">
    <citation type="submission" date="2022-09" db="EMBL/GenBank/DDBJ databases">
        <title>Intensive care unit water sources are persistently colonized with multi-drug resistant bacteria and are the site of extensive horizontal gene transfer of antibiotic resistance genes.</title>
        <authorList>
            <person name="Diorio-Toth L."/>
        </authorList>
    </citation>
    <scope>NUCLEOTIDE SEQUENCE</scope>
    <source>
        <strain evidence="1">GD03851</strain>
    </source>
</reference>
<dbReference type="EMBL" id="JAOCDR010000075">
    <property type="protein sequence ID" value="MDH0657656.1"/>
    <property type="molecule type" value="Genomic_DNA"/>
</dbReference>
<evidence type="ECO:0000313" key="2">
    <source>
        <dbReference type="Proteomes" id="UP001161099"/>
    </source>
</evidence>
<comment type="caution">
    <text evidence="1">The sequence shown here is derived from an EMBL/GenBank/DDBJ whole genome shotgun (WGS) entry which is preliminary data.</text>
</comment>
<feature type="non-terminal residue" evidence="1">
    <location>
        <position position="1"/>
    </location>
</feature>
<evidence type="ECO:0000313" key="1">
    <source>
        <dbReference type="EMBL" id="MDH0657656.1"/>
    </source>
</evidence>
<accession>A0AA42LBT6</accession>
<dbReference type="AlphaFoldDB" id="A0AA42LBT6"/>